<keyword evidence="1" id="KW-0732">Signal</keyword>
<keyword evidence="3" id="KW-1185">Reference proteome</keyword>
<dbReference type="EMBL" id="JAVVDO010000041">
    <property type="protein sequence ID" value="MDT8333024.1"/>
    <property type="molecule type" value="Genomic_DNA"/>
</dbReference>
<evidence type="ECO:0000256" key="1">
    <source>
        <dbReference type="SAM" id="SignalP"/>
    </source>
</evidence>
<feature type="signal peptide" evidence="1">
    <location>
        <begin position="1"/>
        <end position="20"/>
    </location>
</feature>
<sequence>MRPLLLAAAAALAITTPADAETIWSKPTGKWVASLSLSDVGPICTMGTRGSNTDGNPVELLFSATPRIGVVVTFVVYGRSVANLTGLAVMVIGSKTHTVQFKELEPDGSSRGTGGLVKRDDASAIDFLRDFANAPSARLILPSGEVLNVNMTGTRAATTNMLECVGVVEEMKRQNAPADEVSSRPGRRV</sequence>
<dbReference type="Proteomes" id="UP001258945">
    <property type="component" value="Unassembled WGS sequence"/>
</dbReference>
<reference evidence="2 3" key="1">
    <citation type="journal article" date="2019" name="Microb. Pathog.">
        <title>Comparison of VITEK 2, MALDI-TOF MS, 16S rRNA gene sequencing, and whole-genome sequencing for identification of Roseomonas mucosa.</title>
        <authorList>
            <person name="Rudolph W.W."/>
            <person name="Gunzer F."/>
            <person name="Trauth M."/>
            <person name="Bunk B."/>
            <person name="Bigge R."/>
            <person name="Schrottner P."/>
        </authorList>
    </citation>
    <scope>NUCLEOTIDE SEQUENCE [LARGE SCALE GENOMIC DNA]</scope>
    <source>
        <strain evidence="2 3">DSM 103800</strain>
    </source>
</reference>
<dbReference type="RefSeq" id="WP_314284075.1">
    <property type="nucleotide sequence ID" value="NZ_JAVVDO010000041.1"/>
</dbReference>
<feature type="chain" id="PRO_5045096436" description="Invasion associated locus B (IalB) protein" evidence="1">
    <location>
        <begin position="21"/>
        <end position="189"/>
    </location>
</feature>
<proteinExistence type="predicted"/>
<evidence type="ECO:0000313" key="3">
    <source>
        <dbReference type="Proteomes" id="UP001258945"/>
    </source>
</evidence>
<evidence type="ECO:0008006" key="4">
    <source>
        <dbReference type="Google" id="ProtNLM"/>
    </source>
</evidence>
<organism evidence="2 3">
    <name type="scientific">Roseomonas gilardii</name>
    <dbReference type="NCBI Taxonomy" id="257708"/>
    <lineage>
        <taxon>Bacteria</taxon>
        <taxon>Pseudomonadati</taxon>
        <taxon>Pseudomonadota</taxon>
        <taxon>Alphaproteobacteria</taxon>
        <taxon>Acetobacterales</taxon>
        <taxon>Roseomonadaceae</taxon>
        <taxon>Roseomonas</taxon>
    </lineage>
</organism>
<protein>
    <recommendedName>
        <fullName evidence="4">Invasion associated locus B (IalB) protein</fullName>
    </recommendedName>
</protein>
<name>A0ABU3MJ50_9PROT</name>
<accession>A0ABU3MJ50</accession>
<evidence type="ECO:0000313" key="2">
    <source>
        <dbReference type="EMBL" id="MDT8333024.1"/>
    </source>
</evidence>
<gene>
    <name evidence="2" type="ORF">RQ831_18380</name>
</gene>
<comment type="caution">
    <text evidence="2">The sequence shown here is derived from an EMBL/GenBank/DDBJ whole genome shotgun (WGS) entry which is preliminary data.</text>
</comment>